<dbReference type="Gene3D" id="3.30.360.10">
    <property type="entry name" value="Dihydrodipicolinate Reductase, domain 2"/>
    <property type="match status" value="1"/>
</dbReference>
<organism evidence="4 5">
    <name type="scientific">Reticulibacter mediterranei</name>
    <dbReference type="NCBI Taxonomy" id="2778369"/>
    <lineage>
        <taxon>Bacteria</taxon>
        <taxon>Bacillati</taxon>
        <taxon>Chloroflexota</taxon>
        <taxon>Ktedonobacteria</taxon>
        <taxon>Ktedonobacterales</taxon>
        <taxon>Reticulibacteraceae</taxon>
        <taxon>Reticulibacter</taxon>
    </lineage>
</organism>
<dbReference type="GO" id="GO:0016491">
    <property type="term" value="F:oxidoreductase activity"/>
    <property type="evidence" value="ECO:0007669"/>
    <property type="project" value="UniProtKB-KW"/>
</dbReference>
<dbReference type="PANTHER" id="PTHR43818:SF11">
    <property type="entry name" value="BCDNA.GH03377"/>
    <property type="match status" value="1"/>
</dbReference>
<dbReference type="PANTHER" id="PTHR43818">
    <property type="entry name" value="BCDNA.GH03377"/>
    <property type="match status" value="1"/>
</dbReference>
<keyword evidence="1" id="KW-0560">Oxidoreductase</keyword>
<dbReference type="InterPro" id="IPR050463">
    <property type="entry name" value="Gfo/Idh/MocA_oxidrdct_glycsds"/>
</dbReference>
<dbReference type="AlphaFoldDB" id="A0A8J3IP14"/>
<evidence type="ECO:0000313" key="4">
    <source>
        <dbReference type="EMBL" id="GHO95134.1"/>
    </source>
</evidence>
<name>A0A8J3IP14_9CHLR</name>
<proteinExistence type="predicted"/>
<comment type="caution">
    <text evidence="4">The sequence shown here is derived from an EMBL/GenBank/DDBJ whole genome shotgun (WGS) entry which is preliminary data.</text>
</comment>
<feature type="domain" description="GFO/IDH/MocA-like oxidoreductase" evidence="3">
    <location>
        <begin position="135"/>
        <end position="275"/>
    </location>
</feature>
<evidence type="ECO:0000256" key="1">
    <source>
        <dbReference type="ARBA" id="ARBA00023002"/>
    </source>
</evidence>
<protein>
    <submittedName>
        <fullName evidence="4">Oxidoreductase</fullName>
    </submittedName>
</protein>
<dbReference type="EMBL" id="BNJK01000001">
    <property type="protein sequence ID" value="GHO95134.1"/>
    <property type="molecule type" value="Genomic_DNA"/>
</dbReference>
<gene>
    <name evidence="4" type="ORF">KSF_051820</name>
</gene>
<evidence type="ECO:0000313" key="5">
    <source>
        <dbReference type="Proteomes" id="UP000597444"/>
    </source>
</evidence>
<accession>A0A8J3IP14</accession>
<sequence length="385" mass="41831">MQKSKVGVGVIGVGGISSYVHLPGLQLCPDAEIVAFCDSNTDLLKQKAAQYHIDHIFTDYHDLLQDPAVDAVVVATPTVMHAPIALAAIAAGKHVLVEKQLAMNYAEAVQMYEAAQQAGVVHMTAFTYRFVPAMRYLKYLLGKGTIGLPRHLRVARLQEVRETTLGWRQNRALAGTGEVGDMGAHRIDFCQDLIGPIARVVSLTRTFIPERAGPDGKPIPADVEDFAIFLAEFAEGVGVEQGAAANFDLSKVAKGREAGGRSLDEFEVYGTEGTLIYHLHLPHEIMIGKPGGKLESVPVPTEFLVYPGSPRDPSVGEPTTVFRYDEDFAFIQNILHGKTDIPTFYDGMRTQAVIDAVIQSAQERRWVDVADVPVVTTPLAASTKV</sequence>
<dbReference type="SUPFAM" id="SSF55347">
    <property type="entry name" value="Glyceraldehyde-3-phosphate dehydrogenase-like, C-terminal domain"/>
    <property type="match status" value="1"/>
</dbReference>
<dbReference type="InterPro" id="IPR055170">
    <property type="entry name" value="GFO_IDH_MocA-like_dom"/>
</dbReference>
<dbReference type="Proteomes" id="UP000597444">
    <property type="component" value="Unassembled WGS sequence"/>
</dbReference>
<dbReference type="GO" id="GO:0000166">
    <property type="term" value="F:nucleotide binding"/>
    <property type="evidence" value="ECO:0007669"/>
    <property type="project" value="InterPro"/>
</dbReference>
<dbReference type="Pfam" id="PF01408">
    <property type="entry name" value="GFO_IDH_MocA"/>
    <property type="match status" value="1"/>
</dbReference>
<dbReference type="Pfam" id="PF22725">
    <property type="entry name" value="GFO_IDH_MocA_C3"/>
    <property type="match status" value="1"/>
</dbReference>
<dbReference type="RefSeq" id="WP_220205835.1">
    <property type="nucleotide sequence ID" value="NZ_BNJK01000001.1"/>
</dbReference>
<evidence type="ECO:0000259" key="2">
    <source>
        <dbReference type="Pfam" id="PF01408"/>
    </source>
</evidence>
<dbReference type="Gene3D" id="3.40.50.720">
    <property type="entry name" value="NAD(P)-binding Rossmann-like Domain"/>
    <property type="match status" value="1"/>
</dbReference>
<evidence type="ECO:0000259" key="3">
    <source>
        <dbReference type="Pfam" id="PF22725"/>
    </source>
</evidence>
<dbReference type="InterPro" id="IPR036291">
    <property type="entry name" value="NAD(P)-bd_dom_sf"/>
</dbReference>
<dbReference type="SUPFAM" id="SSF51735">
    <property type="entry name" value="NAD(P)-binding Rossmann-fold domains"/>
    <property type="match status" value="1"/>
</dbReference>
<reference evidence="4" key="1">
    <citation type="submission" date="2020-10" db="EMBL/GenBank/DDBJ databases">
        <title>Taxonomic study of unclassified bacteria belonging to the class Ktedonobacteria.</title>
        <authorList>
            <person name="Yabe S."/>
            <person name="Wang C.M."/>
            <person name="Zheng Y."/>
            <person name="Sakai Y."/>
            <person name="Cavaletti L."/>
            <person name="Monciardini P."/>
            <person name="Donadio S."/>
        </authorList>
    </citation>
    <scope>NUCLEOTIDE SEQUENCE</scope>
    <source>
        <strain evidence="4">ID150040</strain>
    </source>
</reference>
<feature type="domain" description="Gfo/Idh/MocA-like oxidoreductase N-terminal" evidence="2">
    <location>
        <begin position="7"/>
        <end position="124"/>
    </location>
</feature>
<keyword evidence="5" id="KW-1185">Reference proteome</keyword>
<dbReference type="InterPro" id="IPR000683">
    <property type="entry name" value="Gfo/Idh/MocA-like_OxRdtase_N"/>
</dbReference>